<evidence type="ECO:0000256" key="5">
    <source>
        <dbReference type="ARBA" id="ARBA00022723"/>
    </source>
</evidence>
<dbReference type="PANTHER" id="PTHR22930:SF85">
    <property type="entry name" value="GH03217P-RELATED"/>
    <property type="match status" value="1"/>
</dbReference>
<dbReference type="GO" id="GO:0046872">
    <property type="term" value="F:metal ion binding"/>
    <property type="evidence" value="ECO:0007669"/>
    <property type="project" value="UniProtKB-KW"/>
</dbReference>
<feature type="domain" description="DDE Tnp4" evidence="8">
    <location>
        <begin position="94"/>
        <end position="146"/>
    </location>
</feature>
<comment type="similarity">
    <text evidence="3">Belongs to the HARBI1 family.</text>
</comment>
<evidence type="ECO:0000259" key="8">
    <source>
        <dbReference type="Pfam" id="PF13359"/>
    </source>
</evidence>
<proteinExistence type="inferred from homology"/>
<evidence type="ECO:0000256" key="7">
    <source>
        <dbReference type="ARBA" id="ARBA00023242"/>
    </source>
</evidence>
<dbReference type="OrthoDB" id="8045651at2759"/>
<evidence type="ECO:0000256" key="3">
    <source>
        <dbReference type="ARBA" id="ARBA00006958"/>
    </source>
</evidence>
<evidence type="ECO:0000256" key="1">
    <source>
        <dbReference type="ARBA" id="ARBA00001968"/>
    </source>
</evidence>
<comment type="cofactor">
    <cofactor evidence="1">
        <name>a divalent metal cation</name>
        <dbReference type="ChEBI" id="CHEBI:60240"/>
    </cofactor>
</comment>
<dbReference type="GO" id="GO:0016787">
    <property type="term" value="F:hydrolase activity"/>
    <property type="evidence" value="ECO:0007669"/>
    <property type="project" value="UniProtKB-KW"/>
</dbReference>
<organism evidence="9">
    <name type="scientific">Bactrocera latifrons</name>
    <name type="common">Malaysian fruit fly</name>
    <name type="synonym">Chaetodacus latifrons</name>
    <dbReference type="NCBI Taxonomy" id="174628"/>
    <lineage>
        <taxon>Eukaryota</taxon>
        <taxon>Metazoa</taxon>
        <taxon>Ecdysozoa</taxon>
        <taxon>Arthropoda</taxon>
        <taxon>Hexapoda</taxon>
        <taxon>Insecta</taxon>
        <taxon>Pterygota</taxon>
        <taxon>Neoptera</taxon>
        <taxon>Endopterygota</taxon>
        <taxon>Diptera</taxon>
        <taxon>Brachycera</taxon>
        <taxon>Muscomorpha</taxon>
        <taxon>Tephritoidea</taxon>
        <taxon>Tephritidae</taxon>
        <taxon>Bactrocera</taxon>
        <taxon>Bactrocera</taxon>
    </lineage>
</organism>
<dbReference type="Pfam" id="PF13359">
    <property type="entry name" value="DDE_Tnp_4"/>
    <property type="match status" value="1"/>
</dbReference>
<sequence length="147" mass="16746">MDTAVRSTFIPNYTRLCVALHYYATGSFLTDVGQDFVCLTRKTMVSRIVHQITEILQNHMAQRYIIFPTALEQQNIAKQRFFTATGFPGILGAIDCTHVKIKKPPLAIEHCYINRKGYFCKNVQLVCDFDLNFLACFARYGGNTHDA</sequence>
<dbReference type="EMBL" id="GDHF01000274">
    <property type="protein sequence ID" value="JAI52040.1"/>
    <property type="molecule type" value="Transcribed_RNA"/>
</dbReference>
<accession>A0A0K8WMC4</accession>
<comment type="subcellular location">
    <subcellularLocation>
        <location evidence="2">Nucleus</location>
    </subcellularLocation>
</comment>
<keyword evidence="4" id="KW-0540">Nuclease</keyword>
<keyword evidence="6" id="KW-0378">Hydrolase</keyword>
<dbReference type="GO" id="GO:0005634">
    <property type="term" value="C:nucleus"/>
    <property type="evidence" value="ECO:0007669"/>
    <property type="project" value="UniProtKB-SubCell"/>
</dbReference>
<protein>
    <submittedName>
        <fullName evidence="9">Putative nuclease HARBI1</fullName>
    </submittedName>
</protein>
<evidence type="ECO:0000256" key="2">
    <source>
        <dbReference type="ARBA" id="ARBA00004123"/>
    </source>
</evidence>
<dbReference type="InterPro" id="IPR027806">
    <property type="entry name" value="HARBI1_dom"/>
</dbReference>
<gene>
    <name evidence="9" type="primary">HARBI1_18</name>
    <name evidence="9" type="ORF">c0_g1_i5</name>
</gene>
<reference evidence="9" key="1">
    <citation type="submission" date="2015-06" db="EMBL/GenBank/DDBJ databases">
        <authorList>
            <person name="Hoefler B.C."/>
            <person name="Straight P.D."/>
        </authorList>
    </citation>
    <scope>NUCLEOTIDE SEQUENCE</scope>
</reference>
<dbReference type="AlphaFoldDB" id="A0A0K8WMC4"/>
<name>A0A0K8WMC4_BACLA</name>
<evidence type="ECO:0000313" key="9">
    <source>
        <dbReference type="EMBL" id="JAI52040.1"/>
    </source>
</evidence>
<keyword evidence="7" id="KW-0539">Nucleus</keyword>
<evidence type="ECO:0000256" key="4">
    <source>
        <dbReference type="ARBA" id="ARBA00022722"/>
    </source>
</evidence>
<evidence type="ECO:0000256" key="6">
    <source>
        <dbReference type="ARBA" id="ARBA00022801"/>
    </source>
</evidence>
<keyword evidence="5" id="KW-0479">Metal-binding</keyword>
<dbReference type="GO" id="GO:0004518">
    <property type="term" value="F:nuclease activity"/>
    <property type="evidence" value="ECO:0007669"/>
    <property type="project" value="UniProtKB-KW"/>
</dbReference>
<dbReference type="PANTHER" id="PTHR22930">
    <property type="match status" value="1"/>
</dbReference>
<dbReference type="InterPro" id="IPR045249">
    <property type="entry name" value="HARBI1-like"/>
</dbReference>